<accession>F9WMI6</accession>
<evidence type="ECO:0000259" key="2">
    <source>
        <dbReference type="PROSITE" id="PS51857"/>
    </source>
</evidence>
<feature type="compositionally biased region" description="Basic and acidic residues" evidence="1">
    <location>
        <begin position="357"/>
        <end position="374"/>
    </location>
</feature>
<feature type="region of interest" description="Disordered" evidence="1">
    <location>
        <begin position="243"/>
        <end position="274"/>
    </location>
</feature>
<keyword evidence="4" id="KW-1185">Reference proteome</keyword>
<feature type="domain" description="CSD" evidence="2">
    <location>
        <begin position="216"/>
        <end position="328"/>
    </location>
</feature>
<dbReference type="Pfam" id="PF00313">
    <property type="entry name" value="CSD"/>
    <property type="match status" value="1"/>
</dbReference>
<dbReference type="Proteomes" id="UP000009027">
    <property type="component" value="Unassembled WGS sequence"/>
</dbReference>
<dbReference type="Gene3D" id="2.40.50.140">
    <property type="entry name" value="Nucleic acid-binding proteins"/>
    <property type="match status" value="1"/>
</dbReference>
<dbReference type="EMBL" id="CAEX01001756">
    <property type="protein sequence ID" value="CCD18743.1"/>
    <property type="molecule type" value="Genomic_DNA"/>
</dbReference>
<dbReference type="PROSITE" id="PS51857">
    <property type="entry name" value="CSD_2"/>
    <property type="match status" value="1"/>
</dbReference>
<evidence type="ECO:0000256" key="1">
    <source>
        <dbReference type="SAM" id="MobiDB-lite"/>
    </source>
</evidence>
<reference evidence="3 4" key="1">
    <citation type="journal article" date="2012" name="Proc. Natl. Acad. Sci. U.S.A.">
        <title>Antigenic diversity is generated by distinct evolutionary mechanisms in African trypanosome species.</title>
        <authorList>
            <person name="Jackson A.P."/>
            <person name="Berry A."/>
            <person name="Aslett M."/>
            <person name="Allison H.C."/>
            <person name="Burton P."/>
            <person name="Vavrova-Anderson J."/>
            <person name="Brown R."/>
            <person name="Browne H."/>
            <person name="Corton N."/>
            <person name="Hauser H."/>
            <person name="Gamble J."/>
            <person name="Gilderthorp R."/>
            <person name="Marcello L."/>
            <person name="McQuillan J."/>
            <person name="Otto T.D."/>
            <person name="Quail M.A."/>
            <person name="Sanders M.J."/>
            <person name="van Tonder A."/>
            <person name="Ginger M.L."/>
            <person name="Field M.C."/>
            <person name="Barry J.D."/>
            <person name="Hertz-Fowler C."/>
            <person name="Berriman M."/>
        </authorList>
    </citation>
    <scope>NUCLEOTIDE SEQUENCE</scope>
    <source>
        <strain evidence="3 4">Y486</strain>
    </source>
</reference>
<evidence type="ECO:0000313" key="4">
    <source>
        <dbReference type="Proteomes" id="UP000009027"/>
    </source>
</evidence>
<dbReference type="InterPro" id="IPR012340">
    <property type="entry name" value="NA-bd_OB-fold"/>
</dbReference>
<name>F9WMI6_TRYVY</name>
<feature type="region of interest" description="Disordered" evidence="1">
    <location>
        <begin position="443"/>
        <end position="462"/>
    </location>
</feature>
<feature type="region of interest" description="Disordered" evidence="1">
    <location>
        <begin position="346"/>
        <end position="374"/>
    </location>
</feature>
<sequence>MPRREMKGGEGHRRAVLYHSGSPSYNPTHFLQTSIPLHSHALASAIQGPSCLTPEVQVAIPTQGATLSFTKLQPFSPPSYSDANSTQNAVGSDVATKFNAGTGGAEACYGAPQSGFIQQVVPSLMTHQIVAPVNVSTGALVGAGGNGGYSHGGVGSQHWSLSAAPSMVPSSLNTSPVYLVLQSAPGVERAPAQPSLGANDVPSRHCNGMMYELGGWYEGVVKRYNPMRGFGFLTATHHLRVVPSGRSPCSTREKGCSAGDGSSMGDNSGKPDTYPRLVSTPVTVGDVFVHQSYIQMQGFRALSIGDRVVFRIGVLDGKKAHQAVSVQRISGAKGKEMDGRLLVGKEEAPAQVALPKRSVDQKSKPEHHSPHEQERMQLLLSHVTMSGSTNDITPDHVSKRMQNVDGGEDDFVSKIAPSPDDHYSCSDLIPPYCDGGFDHSSIFDRDVNPGPHTPEVTGHSTD</sequence>
<evidence type="ECO:0000313" key="3">
    <source>
        <dbReference type="EMBL" id="CCD18743.1"/>
    </source>
</evidence>
<dbReference type="AlphaFoldDB" id="F9WMI6"/>
<dbReference type="GO" id="GO:0003676">
    <property type="term" value="F:nucleic acid binding"/>
    <property type="evidence" value="ECO:0007669"/>
    <property type="project" value="InterPro"/>
</dbReference>
<gene>
    <name evidence="3" type="ORF">TvY486_0014510</name>
</gene>
<organism evidence="3 4">
    <name type="scientific">Trypanosoma vivax (strain Y486)</name>
    <dbReference type="NCBI Taxonomy" id="1055687"/>
    <lineage>
        <taxon>Eukaryota</taxon>
        <taxon>Discoba</taxon>
        <taxon>Euglenozoa</taxon>
        <taxon>Kinetoplastea</taxon>
        <taxon>Metakinetoplastina</taxon>
        <taxon>Trypanosomatida</taxon>
        <taxon>Trypanosomatidae</taxon>
        <taxon>Trypanosoma</taxon>
        <taxon>Duttonella</taxon>
    </lineage>
</organism>
<proteinExistence type="predicted"/>
<dbReference type="SUPFAM" id="SSF50249">
    <property type="entry name" value="Nucleic acid-binding proteins"/>
    <property type="match status" value="1"/>
</dbReference>
<dbReference type="InterPro" id="IPR002059">
    <property type="entry name" value="CSP_DNA-bd"/>
</dbReference>
<dbReference type="VEuPathDB" id="TriTrypDB:TvY486_0014510"/>
<protein>
    <recommendedName>
        <fullName evidence="2">CSD domain-containing protein</fullName>
    </recommendedName>
</protein>